<dbReference type="SUPFAM" id="SSF51735">
    <property type="entry name" value="NAD(P)-binding Rossmann-fold domains"/>
    <property type="match status" value="1"/>
</dbReference>
<dbReference type="Gene3D" id="3.40.50.720">
    <property type="entry name" value="NAD(P)-binding Rossmann-like Domain"/>
    <property type="match status" value="2"/>
</dbReference>
<dbReference type="SUPFAM" id="SSF48179">
    <property type="entry name" value="6-phosphogluconate dehydrogenase C-terminal domain-like"/>
    <property type="match status" value="1"/>
</dbReference>
<dbReference type="RefSeq" id="WP_259040455.1">
    <property type="nucleotide sequence ID" value="NZ_JANUBL010000009.1"/>
</dbReference>
<protein>
    <submittedName>
        <fullName evidence="7">Nucleotide sugar dehydrogenase</fullName>
    </submittedName>
</protein>
<evidence type="ECO:0000259" key="6">
    <source>
        <dbReference type="SMART" id="SM00984"/>
    </source>
</evidence>
<dbReference type="Pfam" id="PF00984">
    <property type="entry name" value="UDPG_MGDP_dh"/>
    <property type="match status" value="1"/>
</dbReference>
<dbReference type="PANTHER" id="PTHR43491">
    <property type="entry name" value="UDP-N-ACETYL-D-MANNOSAMINE DEHYDROGENASE"/>
    <property type="match status" value="1"/>
</dbReference>
<dbReference type="PANTHER" id="PTHR43491:SF2">
    <property type="entry name" value="UDP-N-ACETYL-D-MANNOSAMINE DEHYDROGENASE"/>
    <property type="match status" value="1"/>
</dbReference>
<comment type="caution">
    <text evidence="7">The sequence shown here is derived from an EMBL/GenBank/DDBJ whole genome shotgun (WGS) entry which is preliminary data.</text>
</comment>
<keyword evidence="3" id="KW-0520">NAD</keyword>
<dbReference type="InterPro" id="IPR017476">
    <property type="entry name" value="UDP-Glc/GDP-Man"/>
</dbReference>
<reference evidence="7" key="1">
    <citation type="submission" date="2022-08" db="EMBL/GenBank/DDBJ databases">
        <title>Genomic Encyclopedia of Type Strains, Phase V (KMG-V): Genome sequencing to study the core and pangenomes of soil and plant-associated prokaryotes.</title>
        <authorList>
            <person name="Whitman W."/>
        </authorList>
    </citation>
    <scope>NUCLEOTIDE SEQUENCE</scope>
    <source>
        <strain evidence="7">SP3026</strain>
    </source>
</reference>
<gene>
    <name evidence="7" type="ORF">GGP45_003118</name>
</gene>
<evidence type="ECO:0000256" key="4">
    <source>
        <dbReference type="PIRNR" id="PIRNR000124"/>
    </source>
</evidence>
<dbReference type="GO" id="GO:0016628">
    <property type="term" value="F:oxidoreductase activity, acting on the CH-CH group of donors, NAD or NADP as acceptor"/>
    <property type="evidence" value="ECO:0007669"/>
    <property type="project" value="InterPro"/>
</dbReference>
<dbReference type="InterPro" id="IPR014027">
    <property type="entry name" value="UDP-Glc/GDP-Man_DH_C"/>
</dbReference>
<feature type="region of interest" description="Disordered" evidence="5">
    <location>
        <begin position="479"/>
        <end position="508"/>
    </location>
</feature>
<dbReference type="NCBIfam" id="TIGR03026">
    <property type="entry name" value="NDP-sugDHase"/>
    <property type="match status" value="1"/>
</dbReference>
<evidence type="ECO:0000313" key="7">
    <source>
        <dbReference type="EMBL" id="MCS4122751.1"/>
    </source>
</evidence>
<dbReference type="Pfam" id="PF03720">
    <property type="entry name" value="UDPG_MGDP_dh_C"/>
    <property type="match status" value="1"/>
</dbReference>
<dbReference type="Pfam" id="PF03721">
    <property type="entry name" value="UDPG_MGDP_dh_N"/>
    <property type="match status" value="1"/>
</dbReference>
<dbReference type="AlphaFoldDB" id="A0A9X2V7E9"/>
<evidence type="ECO:0000256" key="3">
    <source>
        <dbReference type="ARBA" id="ARBA00023027"/>
    </source>
</evidence>
<dbReference type="InterPro" id="IPR028359">
    <property type="entry name" value="UDP_ManNAc/GlcNAc_DH"/>
</dbReference>
<sequence>MEDTGQQVDEFVASHPEKQVVVVQGLGFVGAVMAMVVANAPYEEYAVIGVDLPTDEGRRKVEALNSGTFPIESADPTVDDLHEQALEQGNFLATYSERAYEVADIVVVDINLDVEKNTGSQRALQGYDVDLTPFESACRTIAERCSPDTLVIVETTVPPGTCRNVVKPIFDKAFEERGLQNQYRLGHSFERVMPGPDYVDSIRNFYRVYAGIDEKSADATRDFLETIIYTDEYPLTRLGNTTASEMTKVLENSYRAMNIAFVQEWTEFAEEMGVNLYEVVEAIRKRPTHRNLMFPGLGVGGYCLTKDPLLASWARSAHGDGGKTATLTQSETAVEINDRMPRHTFDRLQAALDETVHGKTVLLLGVSYRKDVGDTRYTPAEYLYDLLQEHGATVRLHDPYVKHWEERDRAVEQDLEAVLTDGLDAVVFSTPHSEYEDNAELHRRLHALSHVIVVHDAWGVLSDGELGALQSTHRVQVTGRGDLNSSTEDSFPSLTSSLDSSATDSSVE</sequence>
<proteinExistence type="inferred from homology"/>
<dbReference type="GO" id="GO:0000271">
    <property type="term" value="P:polysaccharide biosynthetic process"/>
    <property type="evidence" value="ECO:0007669"/>
    <property type="project" value="InterPro"/>
</dbReference>
<dbReference type="PIRSF" id="PIRSF000124">
    <property type="entry name" value="UDPglc_GDPman_dh"/>
    <property type="match status" value="1"/>
</dbReference>
<evidence type="ECO:0000256" key="5">
    <source>
        <dbReference type="SAM" id="MobiDB-lite"/>
    </source>
</evidence>
<dbReference type="InterPro" id="IPR036291">
    <property type="entry name" value="NAD(P)-bd_dom_sf"/>
</dbReference>
<dbReference type="Proteomes" id="UP001155144">
    <property type="component" value="Unassembled WGS sequence"/>
</dbReference>
<evidence type="ECO:0000256" key="2">
    <source>
        <dbReference type="ARBA" id="ARBA00023002"/>
    </source>
</evidence>
<accession>A0A9X2V7E9</accession>
<dbReference type="EMBL" id="JANUBL010000009">
    <property type="protein sequence ID" value="MCS4122751.1"/>
    <property type="molecule type" value="Genomic_DNA"/>
</dbReference>
<dbReference type="SUPFAM" id="SSF52413">
    <property type="entry name" value="UDP-glucose/GDP-mannose dehydrogenase C-terminal domain"/>
    <property type="match status" value="1"/>
</dbReference>
<keyword evidence="2" id="KW-0560">Oxidoreductase</keyword>
<dbReference type="GO" id="GO:0051287">
    <property type="term" value="F:NAD binding"/>
    <property type="evidence" value="ECO:0007669"/>
    <property type="project" value="InterPro"/>
</dbReference>
<dbReference type="GO" id="GO:0016616">
    <property type="term" value="F:oxidoreductase activity, acting on the CH-OH group of donors, NAD or NADP as acceptor"/>
    <property type="evidence" value="ECO:0007669"/>
    <property type="project" value="InterPro"/>
</dbReference>
<evidence type="ECO:0000313" key="8">
    <source>
        <dbReference type="Proteomes" id="UP001155144"/>
    </source>
</evidence>
<name>A0A9X2V7E9_9BACT</name>
<organism evidence="7 8">
    <name type="scientific">Salinibacter ruber</name>
    <dbReference type="NCBI Taxonomy" id="146919"/>
    <lineage>
        <taxon>Bacteria</taxon>
        <taxon>Pseudomonadati</taxon>
        <taxon>Rhodothermota</taxon>
        <taxon>Rhodothermia</taxon>
        <taxon>Rhodothermales</taxon>
        <taxon>Salinibacteraceae</taxon>
        <taxon>Salinibacter</taxon>
    </lineage>
</organism>
<evidence type="ECO:0000256" key="1">
    <source>
        <dbReference type="ARBA" id="ARBA00006601"/>
    </source>
</evidence>
<dbReference type="SMART" id="SM00984">
    <property type="entry name" value="UDPG_MGDP_dh_C"/>
    <property type="match status" value="1"/>
</dbReference>
<dbReference type="InterPro" id="IPR001732">
    <property type="entry name" value="UDP-Glc/GDP-Man_DH_N"/>
</dbReference>
<dbReference type="InterPro" id="IPR036220">
    <property type="entry name" value="UDP-Glc/GDP-Man_DH_C_sf"/>
</dbReference>
<feature type="compositionally biased region" description="Low complexity" evidence="5">
    <location>
        <begin position="493"/>
        <end position="508"/>
    </location>
</feature>
<feature type="compositionally biased region" description="Polar residues" evidence="5">
    <location>
        <begin position="483"/>
        <end position="492"/>
    </location>
</feature>
<dbReference type="InterPro" id="IPR014026">
    <property type="entry name" value="UDP-Glc/GDP-Man_DH_dimer"/>
</dbReference>
<dbReference type="PIRSF" id="PIRSF500136">
    <property type="entry name" value="UDP_ManNAc_DH"/>
    <property type="match status" value="1"/>
</dbReference>
<feature type="domain" description="UDP-glucose/GDP-mannose dehydrogenase C-terminal" evidence="6">
    <location>
        <begin position="362"/>
        <end position="463"/>
    </location>
</feature>
<comment type="similarity">
    <text evidence="1 4">Belongs to the UDP-glucose/GDP-mannose dehydrogenase family.</text>
</comment>
<dbReference type="InterPro" id="IPR008927">
    <property type="entry name" value="6-PGluconate_DH-like_C_sf"/>
</dbReference>